<dbReference type="InterPro" id="IPR027417">
    <property type="entry name" value="P-loop_NTPase"/>
</dbReference>
<sequence>MPALIATKALQHTNFTAASELLLNLVRTCPGGKTIALVGPTQAGKSVIFRRLVDRLAADLREDSPGYMPIVATHVATSQDGRISPKHLAMKLLAVLRHPIYMHIGSIEEEGRHVPARGRDESTLRVALERALEARRTLYVVVDEAHHLTHTKDPTVRANVLQSIKCLGALDRTLVLIGGYELAYRGLFDSAHFAGRLVVVELAPYGDGGADMAEWMRILKAFTGLLPLAHEDTLYKQADLLLRASHGSLGLLEKILWQAKVRALASGGFIDAQAIRSSLPAKAEHRTIRTDIDRGREALQRLEHLTIPATSLPTPKKRNDAPFKRKPDRRLPTPIKVASDD</sequence>
<dbReference type="Gene3D" id="3.40.50.300">
    <property type="entry name" value="P-loop containing nucleotide triphosphate hydrolases"/>
    <property type="match status" value="1"/>
</dbReference>
<gene>
    <name evidence="3" type="ORF">SNE34_06145</name>
</gene>
<keyword evidence="4" id="KW-1185">Reference proteome</keyword>
<feature type="domain" description="AAA+ ATPase" evidence="2">
    <location>
        <begin position="31"/>
        <end position="204"/>
    </location>
</feature>
<organism evidence="3 4">
    <name type="scientific">Novilysobacter erysipheiresistens</name>
    <dbReference type="NCBI Taxonomy" id="1749332"/>
    <lineage>
        <taxon>Bacteria</taxon>
        <taxon>Pseudomonadati</taxon>
        <taxon>Pseudomonadota</taxon>
        <taxon>Gammaproteobacteria</taxon>
        <taxon>Lysobacterales</taxon>
        <taxon>Lysobacteraceae</taxon>
        <taxon>Novilysobacter</taxon>
    </lineage>
</organism>
<feature type="region of interest" description="Disordered" evidence="1">
    <location>
        <begin position="308"/>
        <end position="341"/>
    </location>
</feature>
<dbReference type="EMBL" id="JAXGFP010000003">
    <property type="protein sequence ID" value="MEG3183586.1"/>
    <property type="molecule type" value="Genomic_DNA"/>
</dbReference>
<dbReference type="Proteomes" id="UP001355056">
    <property type="component" value="Unassembled WGS sequence"/>
</dbReference>
<proteinExistence type="predicted"/>
<dbReference type="RefSeq" id="WP_332615743.1">
    <property type="nucleotide sequence ID" value="NZ_JAXGFP010000003.1"/>
</dbReference>
<evidence type="ECO:0000256" key="1">
    <source>
        <dbReference type="SAM" id="MobiDB-lite"/>
    </source>
</evidence>
<protein>
    <submittedName>
        <fullName evidence="3">AAA family ATPase</fullName>
    </submittedName>
</protein>
<accession>A0ABU7YXD6</accession>
<evidence type="ECO:0000313" key="4">
    <source>
        <dbReference type="Proteomes" id="UP001355056"/>
    </source>
</evidence>
<dbReference type="SUPFAM" id="SSF52540">
    <property type="entry name" value="P-loop containing nucleoside triphosphate hydrolases"/>
    <property type="match status" value="1"/>
</dbReference>
<dbReference type="Pfam" id="PF13401">
    <property type="entry name" value="AAA_22"/>
    <property type="match status" value="1"/>
</dbReference>
<reference evidence="3 4" key="1">
    <citation type="journal article" date="2016" name="Int. J. Syst. Evol. Microbiol.">
        <title>Lysobacter erysipheiresistens sp. nov., an antagonist of powdery mildew, isolated from tobacco-cultivated soil.</title>
        <authorList>
            <person name="Xie B."/>
            <person name="Li T."/>
            <person name="Lin X."/>
            <person name="Wang C.J."/>
            <person name="Chen Y.J."/>
            <person name="Liu W.J."/>
            <person name="Zhao Z.W."/>
        </authorList>
    </citation>
    <scope>NUCLEOTIDE SEQUENCE [LARGE SCALE GENOMIC DNA]</scope>
    <source>
        <strain evidence="3 4">RS-LYSO-3</strain>
    </source>
</reference>
<evidence type="ECO:0000313" key="3">
    <source>
        <dbReference type="EMBL" id="MEG3183586.1"/>
    </source>
</evidence>
<feature type="compositionally biased region" description="Basic and acidic residues" evidence="1">
    <location>
        <begin position="317"/>
        <end position="331"/>
    </location>
</feature>
<dbReference type="InterPro" id="IPR003593">
    <property type="entry name" value="AAA+_ATPase"/>
</dbReference>
<comment type="caution">
    <text evidence="3">The sequence shown here is derived from an EMBL/GenBank/DDBJ whole genome shotgun (WGS) entry which is preliminary data.</text>
</comment>
<name>A0ABU7YXD6_9GAMM</name>
<dbReference type="SMART" id="SM00382">
    <property type="entry name" value="AAA"/>
    <property type="match status" value="1"/>
</dbReference>
<dbReference type="InterPro" id="IPR049945">
    <property type="entry name" value="AAA_22"/>
</dbReference>
<evidence type="ECO:0000259" key="2">
    <source>
        <dbReference type="SMART" id="SM00382"/>
    </source>
</evidence>